<dbReference type="InterPro" id="IPR018490">
    <property type="entry name" value="cNMP-bd_dom_sf"/>
</dbReference>
<dbReference type="SMART" id="SM00419">
    <property type="entry name" value="HTH_CRP"/>
    <property type="match status" value="1"/>
</dbReference>
<gene>
    <name evidence="6" type="ORF">Thini_1243</name>
</gene>
<dbReference type="InterPro" id="IPR000595">
    <property type="entry name" value="cNMP-bd_dom"/>
</dbReference>
<accession>A0A656HA48</accession>
<dbReference type="InterPro" id="IPR036388">
    <property type="entry name" value="WH-like_DNA-bd_sf"/>
</dbReference>
<reference evidence="7" key="1">
    <citation type="journal article" date="2011" name="Stand. Genomic Sci.">
        <title>Genome sequence of the filamentous, gliding Thiothrix nivea neotype strain (JP2(T)).</title>
        <authorList>
            <person name="Lapidus A."/>
            <person name="Nolan M."/>
            <person name="Lucas S."/>
            <person name="Glavina Del Rio T."/>
            <person name="Tice H."/>
            <person name="Cheng J.F."/>
            <person name="Tapia R."/>
            <person name="Han C."/>
            <person name="Goodwin L."/>
            <person name="Pitluck S."/>
            <person name="Liolios K."/>
            <person name="Pagani I."/>
            <person name="Ivanova N."/>
            <person name="Huntemann M."/>
            <person name="Mavromatis K."/>
            <person name="Mikhailova N."/>
            <person name="Pati A."/>
            <person name="Chen A."/>
            <person name="Palaniappan K."/>
            <person name="Land M."/>
            <person name="Brambilla E.M."/>
            <person name="Rohde M."/>
            <person name="Abt B."/>
            <person name="Verbarg S."/>
            <person name="Goker M."/>
            <person name="Bristow J."/>
            <person name="Eisen J.A."/>
            <person name="Markowitz V."/>
            <person name="Hugenholtz P."/>
            <person name="Kyrpides N.C."/>
            <person name="Klenk H.P."/>
            <person name="Woyke T."/>
        </authorList>
    </citation>
    <scope>NUCLEOTIDE SEQUENCE [LARGE SCALE GENOMIC DNA]</scope>
    <source>
        <strain evidence="7">ATCC 35100 / DSM 5205 / JP2</strain>
    </source>
</reference>
<dbReference type="InterPro" id="IPR014710">
    <property type="entry name" value="RmlC-like_jellyroll"/>
</dbReference>
<evidence type="ECO:0000256" key="2">
    <source>
        <dbReference type="ARBA" id="ARBA00023125"/>
    </source>
</evidence>
<dbReference type="InterPro" id="IPR012318">
    <property type="entry name" value="HTH_CRP"/>
</dbReference>
<dbReference type="InterPro" id="IPR036390">
    <property type="entry name" value="WH_DNA-bd_sf"/>
</dbReference>
<feature type="domain" description="HTH crp-type" evidence="5">
    <location>
        <begin position="145"/>
        <end position="217"/>
    </location>
</feature>
<dbReference type="GO" id="GO:0003677">
    <property type="term" value="F:DNA binding"/>
    <property type="evidence" value="ECO:0007669"/>
    <property type="project" value="UniProtKB-KW"/>
</dbReference>
<dbReference type="Gene3D" id="1.10.10.10">
    <property type="entry name" value="Winged helix-like DNA-binding domain superfamily/Winged helix DNA-binding domain"/>
    <property type="match status" value="1"/>
</dbReference>
<dbReference type="PROSITE" id="PS51063">
    <property type="entry name" value="HTH_CRP_2"/>
    <property type="match status" value="1"/>
</dbReference>
<dbReference type="InterPro" id="IPR050397">
    <property type="entry name" value="Env_Response_Regulators"/>
</dbReference>
<evidence type="ECO:0000313" key="7">
    <source>
        <dbReference type="Proteomes" id="UP000005317"/>
    </source>
</evidence>
<protein>
    <submittedName>
        <fullName evidence="6">Transcriptional regulator, Crp/Fnr family</fullName>
    </submittedName>
</protein>
<keyword evidence="3" id="KW-0804">Transcription</keyword>
<dbReference type="Pfam" id="PF00027">
    <property type="entry name" value="cNMP_binding"/>
    <property type="match status" value="1"/>
</dbReference>
<name>A0A656HA48_THINJ</name>
<proteinExistence type="predicted"/>
<feature type="domain" description="Cyclic nucleotide-binding" evidence="4">
    <location>
        <begin position="11"/>
        <end position="110"/>
    </location>
</feature>
<dbReference type="PANTHER" id="PTHR24567">
    <property type="entry name" value="CRP FAMILY TRANSCRIPTIONAL REGULATORY PROTEIN"/>
    <property type="match status" value="1"/>
</dbReference>
<dbReference type="EMBL" id="JH651384">
    <property type="protein sequence ID" value="EIJ33861.1"/>
    <property type="molecule type" value="Genomic_DNA"/>
</dbReference>
<keyword evidence="1" id="KW-0805">Transcription regulation</keyword>
<organism evidence="6 7">
    <name type="scientific">Thiothrix nivea (strain ATCC 35100 / DSM 5205 / JP2)</name>
    <dbReference type="NCBI Taxonomy" id="870187"/>
    <lineage>
        <taxon>Bacteria</taxon>
        <taxon>Pseudomonadati</taxon>
        <taxon>Pseudomonadota</taxon>
        <taxon>Gammaproteobacteria</taxon>
        <taxon>Thiotrichales</taxon>
        <taxon>Thiotrichaceae</taxon>
        <taxon>Thiothrix</taxon>
    </lineage>
</organism>
<dbReference type="AlphaFoldDB" id="A0A656HA48"/>
<evidence type="ECO:0000259" key="4">
    <source>
        <dbReference type="PROSITE" id="PS50042"/>
    </source>
</evidence>
<keyword evidence="7" id="KW-1185">Reference proteome</keyword>
<dbReference type="Proteomes" id="UP000005317">
    <property type="component" value="Unassembled WGS sequence"/>
</dbReference>
<dbReference type="GO" id="GO:0005829">
    <property type="term" value="C:cytosol"/>
    <property type="evidence" value="ECO:0007669"/>
    <property type="project" value="TreeGrafter"/>
</dbReference>
<dbReference type="PANTHER" id="PTHR24567:SF74">
    <property type="entry name" value="HTH-TYPE TRANSCRIPTIONAL REGULATOR ARCR"/>
    <property type="match status" value="1"/>
</dbReference>
<evidence type="ECO:0000259" key="5">
    <source>
        <dbReference type="PROSITE" id="PS51063"/>
    </source>
</evidence>
<dbReference type="SUPFAM" id="SSF51206">
    <property type="entry name" value="cAMP-binding domain-like"/>
    <property type="match status" value="1"/>
</dbReference>
<evidence type="ECO:0000313" key="6">
    <source>
        <dbReference type="EMBL" id="EIJ33861.1"/>
    </source>
</evidence>
<evidence type="ECO:0000256" key="3">
    <source>
        <dbReference type="ARBA" id="ARBA00023163"/>
    </source>
</evidence>
<sequence length="225" mass="25121">MGDDGLSAFKCFKKLPRPQKEYLLDHSRRLAVSRQERLFENGNQCPGIFCLKAGRIRLGIIAASGNERTIDVVLPGETFGEAGIFKPHEAPVYAQAITQSDLLCIDRNAILDGIQQWPEMGSIFLELACARINQLLAGMYVCCLRNAHQRVNDFLLQNAQPVGRNRTQGVVSLPVSKAVVASSLNLSAETFSRELHVLSDKGLIRVERTSIHVYDLEQLRKQYIN</sequence>
<dbReference type="Pfam" id="PF13545">
    <property type="entry name" value="HTH_Crp_2"/>
    <property type="match status" value="1"/>
</dbReference>
<dbReference type="GO" id="GO:0003700">
    <property type="term" value="F:DNA-binding transcription factor activity"/>
    <property type="evidence" value="ECO:0007669"/>
    <property type="project" value="TreeGrafter"/>
</dbReference>
<dbReference type="CDD" id="cd00038">
    <property type="entry name" value="CAP_ED"/>
    <property type="match status" value="1"/>
</dbReference>
<dbReference type="SUPFAM" id="SSF46785">
    <property type="entry name" value="Winged helix' DNA-binding domain"/>
    <property type="match status" value="1"/>
</dbReference>
<dbReference type="Gene3D" id="2.60.120.10">
    <property type="entry name" value="Jelly Rolls"/>
    <property type="match status" value="1"/>
</dbReference>
<dbReference type="PROSITE" id="PS50042">
    <property type="entry name" value="CNMP_BINDING_3"/>
    <property type="match status" value="1"/>
</dbReference>
<evidence type="ECO:0000256" key="1">
    <source>
        <dbReference type="ARBA" id="ARBA00023015"/>
    </source>
</evidence>
<dbReference type="SMART" id="SM00100">
    <property type="entry name" value="cNMP"/>
    <property type="match status" value="1"/>
</dbReference>
<keyword evidence="2" id="KW-0238">DNA-binding</keyword>